<evidence type="ECO:0000259" key="6">
    <source>
        <dbReference type="SMART" id="SM00479"/>
    </source>
</evidence>
<dbReference type="GO" id="GO:0008033">
    <property type="term" value="P:tRNA processing"/>
    <property type="evidence" value="ECO:0007669"/>
    <property type="project" value="UniProtKB-KW"/>
</dbReference>
<evidence type="ECO:0000256" key="3">
    <source>
        <dbReference type="ARBA" id="ARBA00022801"/>
    </source>
</evidence>
<reference evidence="7 8" key="1">
    <citation type="journal article" date="2015" name="Genome Announc.">
        <title>Genome Sequence of 'Candidatus Thioglobus autotrophica' Strain EF1, a Chemoautotroph from the SUP05 Clade of Marine Gammaproteobacteria.</title>
        <authorList>
            <person name="Shah V."/>
            <person name="Morris R.M."/>
        </authorList>
    </citation>
    <scope>NUCLEOTIDE SEQUENCE [LARGE SCALE GENOMIC DNA]</scope>
    <source>
        <strain evidence="7 8">EF1</strain>
    </source>
</reference>
<evidence type="ECO:0000313" key="8">
    <source>
        <dbReference type="Proteomes" id="UP000058020"/>
    </source>
</evidence>
<feature type="site" description="Important for substrate binding and specificity" evidence="5">
    <location>
        <position position="22"/>
    </location>
</feature>
<dbReference type="InterPro" id="IPR005987">
    <property type="entry name" value="RNase_T"/>
</dbReference>
<dbReference type="STRING" id="1705394.SP60_08040"/>
<comment type="function">
    <text evidence="5">Trims short 3' overhangs of a variety of RNA species, leaving a one or two nucleotide 3' overhang. Responsible for the end-turnover of tRNA: specifically removes the terminal AMP residue from uncharged tRNA (tRNA-C-C-A). Also appears to be involved in tRNA biosynthesis.</text>
</comment>
<feature type="active site" description="Proton donor/acceptor" evidence="5">
    <location>
        <position position="173"/>
    </location>
</feature>
<keyword evidence="5" id="KW-0479">Metal-binding</keyword>
<dbReference type="PATRIC" id="fig|1705394.5.peg.1608"/>
<dbReference type="GO" id="GO:0005829">
    <property type="term" value="C:cytosol"/>
    <property type="evidence" value="ECO:0007669"/>
    <property type="project" value="TreeGrafter"/>
</dbReference>
<dbReference type="OrthoDB" id="9778264at2"/>
<feature type="site" description="Important for substrate binding and specificity" evidence="5">
    <location>
        <position position="138"/>
    </location>
</feature>
<keyword evidence="1 5" id="KW-0819">tRNA processing</keyword>
<keyword evidence="5" id="KW-0460">Magnesium</keyword>
<keyword evidence="8" id="KW-1185">Reference proteome</keyword>
<accession>A0A0M4NK42</accession>
<dbReference type="AlphaFoldDB" id="A0A0M4NK42"/>
<dbReference type="PANTHER" id="PTHR30231:SF2">
    <property type="entry name" value="RIBONUCLEASE T"/>
    <property type="match status" value="1"/>
</dbReference>
<feature type="binding site" evidence="5">
    <location>
        <position position="16"/>
    </location>
    <ligand>
        <name>Mg(2+)</name>
        <dbReference type="ChEBI" id="CHEBI:18420"/>
        <label>2</label>
        <note>catalytic</note>
    </ligand>
</feature>
<feature type="domain" description="Exonuclease" evidence="6">
    <location>
        <begin position="11"/>
        <end position="195"/>
    </location>
</feature>
<evidence type="ECO:0000256" key="5">
    <source>
        <dbReference type="HAMAP-Rule" id="MF_00157"/>
    </source>
</evidence>
<dbReference type="Pfam" id="PF00929">
    <property type="entry name" value="RNase_T"/>
    <property type="match status" value="1"/>
</dbReference>
<sequence length="201" mass="22421">MHIKERVRGYLPVVIDIETAGFNHQTDAMLEICAVIIGIDEQGKFYPKKPQHFHTQPFKGANLEPAALKFNGIDVDNPLRGAIDEKLALSDMFKTIRTEMKEEDCTRSILVGHNAFFDLNFLYAASDRSKLKNPFHQFSTIDTVSLSALAFGETVLAKAIAKAGIEFDNAQAHSALYDTVKTAELFCQIFNGFEFSSTPKN</sequence>
<dbReference type="GO" id="GO:0016896">
    <property type="term" value="F:RNA exonuclease activity, producing 5'-phosphomonoesters"/>
    <property type="evidence" value="ECO:0007669"/>
    <property type="project" value="UniProtKB-UniRule"/>
</dbReference>
<evidence type="ECO:0000313" key="7">
    <source>
        <dbReference type="EMBL" id="ALE53138.1"/>
    </source>
</evidence>
<feature type="site" description="Important for substrate binding and specificity" evidence="5">
    <location>
        <position position="117"/>
    </location>
</feature>
<dbReference type="EC" id="3.1.13.-" evidence="5"/>
<dbReference type="SUPFAM" id="SSF53098">
    <property type="entry name" value="Ribonuclease H-like"/>
    <property type="match status" value="1"/>
</dbReference>
<proteinExistence type="inferred from homology"/>
<dbReference type="InterPro" id="IPR013520">
    <property type="entry name" value="Ribonucl_H"/>
</dbReference>
<evidence type="ECO:0000256" key="1">
    <source>
        <dbReference type="ARBA" id="ARBA00022694"/>
    </source>
</evidence>
<dbReference type="KEGG" id="tho:SP60_08040"/>
<dbReference type="PANTHER" id="PTHR30231">
    <property type="entry name" value="DNA POLYMERASE III SUBUNIT EPSILON"/>
    <property type="match status" value="1"/>
</dbReference>
<dbReference type="HAMAP" id="MF_00157">
    <property type="entry name" value="RNase_T"/>
    <property type="match status" value="1"/>
</dbReference>
<keyword evidence="4 5" id="KW-0269">Exonuclease</keyword>
<organism evidence="7 8">
    <name type="scientific">Candidatus Thioglobus autotrophicus</name>
    <dbReference type="NCBI Taxonomy" id="1705394"/>
    <lineage>
        <taxon>Bacteria</taxon>
        <taxon>Pseudomonadati</taxon>
        <taxon>Pseudomonadota</taxon>
        <taxon>Gammaproteobacteria</taxon>
        <taxon>Candidatus Pseudothioglobaceae</taxon>
        <taxon>Candidatus Thioglobus</taxon>
    </lineage>
</organism>
<dbReference type="GO" id="GO:0003676">
    <property type="term" value="F:nucleic acid binding"/>
    <property type="evidence" value="ECO:0007669"/>
    <property type="project" value="InterPro"/>
</dbReference>
<feature type="binding site" evidence="5">
    <location>
        <position position="178"/>
    </location>
    <ligand>
        <name>Mg(2+)</name>
        <dbReference type="ChEBI" id="CHEBI:18420"/>
        <label>2</label>
        <note>catalytic</note>
    </ligand>
</feature>
<comment type="similarity">
    <text evidence="5">Belongs to the RNase T family.</text>
</comment>
<dbReference type="GO" id="GO:0008408">
    <property type="term" value="F:3'-5' exonuclease activity"/>
    <property type="evidence" value="ECO:0007669"/>
    <property type="project" value="TreeGrafter"/>
</dbReference>
<dbReference type="SMART" id="SM00479">
    <property type="entry name" value="EXOIII"/>
    <property type="match status" value="1"/>
</dbReference>
<keyword evidence="3 5" id="KW-0378">Hydrolase</keyword>
<feature type="binding site" evidence="5">
    <location>
        <position position="16"/>
    </location>
    <ligand>
        <name>Mg(2+)</name>
        <dbReference type="ChEBI" id="CHEBI:18420"/>
        <label>1</label>
        <note>catalytic</note>
    </ligand>
</feature>
<dbReference type="GO" id="GO:0000287">
    <property type="term" value="F:magnesium ion binding"/>
    <property type="evidence" value="ECO:0007669"/>
    <property type="project" value="UniProtKB-UniRule"/>
</dbReference>
<dbReference type="InterPro" id="IPR012337">
    <property type="entry name" value="RNaseH-like_sf"/>
</dbReference>
<keyword evidence="2 5" id="KW-0540">Nuclease</keyword>
<evidence type="ECO:0000256" key="2">
    <source>
        <dbReference type="ARBA" id="ARBA00022722"/>
    </source>
</evidence>
<dbReference type="Gene3D" id="3.30.420.10">
    <property type="entry name" value="Ribonuclease H-like superfamily/Ribonuclease H"/>
    <property type="match status" value="1"/>
</dbReference>
<dbReference type="InterPro" id="IPR036397">
    <property type="entry name" value="RNaseH_sf"/>
</dbReference>
<dbReference type="RefSeq" id="WP_053952136.1">
    <property type="nucleotide sequence ID" value="NZ_CP010552.1"/>
</dbReference>
<dbReference type="NCBIfam" id="TIGR01298">
    <property type="entry name" value="RNaseT"/>
    <property type="match status" value="1"/>
</dbReference>
<dbReference type="EMBL" id="CP010552">
    <property type="protein sequence ID" value="ALE53138.1"/>
    <property type="molecule type" value="Genomic_DNA"/>
</dbReference>
<dbReference type="GO" id="GO:0045004">
    <property type="term" value="P:DNA replication proofreading"/>
    <property type="evidence" value="ECO:0007669"/>
    <property type="project" value="TreeGrafter"/>
</dbReference>
<comment type="cofactor">
    <cofactor evidence="5">
        <name>Mg(2+)</name>
        <dbReference type="ChEBI" id="CHEBI:18420"/>
    </cofactor>
    <text evidence="5">Binds two Mg(2+) per subunit. The active form of the enzyme binds two Mg(2+) ions in its active site. The first Mg(2+) forms only one salt bridge with the protein.</text>
</comment>
<protein>
    <recommendedName>
        <fullName evidence="5">Ribonuclease T</fullName>
        <ecNumber evidence="5">3.1.13.-</ecNumber>
    </recommendedName>
    <alternativeName>
        <fullName evidence="5">Exoribonuclease T</fullName>
        <shortName evidence="5">RNase T</shortName>
    </alternativeName>
</protein>
<dbReference type="Proteomes" id="UP000058020">
    <property type="component" value="Chromosome"/>
</dbReference>
<feature type="binding site" evidence="5">
    <location>
        <position position="18"/>
    </location>
    <ligand>
        <name>Mg(2+)</name>
        <dbReference type="ChEBI" id="CHEBI:18420"/>
        <label>2</label>
        <note>catalytic</note>
    </ligand>
</feature>
<feature type="binding site" evidence="5">
    <location>
        <position position="173"/>
    </location>
    <ligand>
        <name>Mg(2+)</name>
        <dbReference type="ChEBI" id="CHEBI:18420"/>
        <label>2</label>
        <note>catalytic</note>
    </ligand>
</feature>
<evidence type="ECO:0000256" key="4">
    <source>
        <dbReference type="ARBA" id="ARBA00022839"/>
    </source>
</evidence>
<name>A0A0M4NK42_9GAMM</name>
<feature type="site" description="Important for substrate binding and specificity" evidence="5">
    <location>
        <position position="70"/>
    </location>
</feature>
<comment type="subunit">
    <text evidence="5">Homodimer.</text>
</comment>
<gene>
    <name evidence="5" type="primary">rnt</name>
    <name evidence="7" type="ORF">SP60_08040</name>
</gene>